<dbReference type="Proteomes" id="UP000254968">
    <property type="component" value="Unassembled WGS sequence"/>
</dbReference>
<dbReference type="Gene3D" id="2.60.40.4380">
    <property type="entry name" value="Translational regulator CsrA"/>
    <property type="match status" value="1"/>
</dbReference>
<dbReference type="RefSeq" id="WP_115302193.1">
    <property type="nucleotide sequence ID" value="NZ_CAAAHO010000001.1"/>
</dbReference>
<protein>
    <submittedName>
        <fullName evidence="2">Carbon storage regulator</fullName>
    </submittedName>
</protein>
<dbReference type="InterPro" id="IPR003751">
    <property type="entry name" value="CsrA"/>
</dbReference>
<dbReference type="GO" id="GO:0006109">
    <property type="term" value="P:regulation of carbohydrate metabolic process"/>
    <property type="evidence" value="ECO:0007669"/>
    <property type="project" value="InterPro"/>
</dbReference>
<evidence type="ECO:0000313" key="2">
    <source>
        <dbReference type="EMBL" id="STX28446.1"/>
    </source>
</evidence>
<dbReference type="AlphaFoldDB" id="A0A378I1F9"/>
<dbReference type="GO" id="GO:0003723">
    <property type="term" value="F:RNA binding"/>
    <property type="evidence" value="ECO:0007669"/>
    <property type="project" value="InterPro"/>
</dbReference>
<dbReference type="GO" id="GO:0006402">
    <property type="term" value="P:mRNA catabolic process"/>
    <property type="evidence" value="ECO:0007669"/>
    <property type="project" value="InterPro"/>
</dbReference>
<keyword evidence="3" id="KW-1185">Reference proteome</keyword>
<dbReference type="OrthoDB" id="9809061at2"/>
<dbReference type="EMBL" id="UGNV01000001">
    <property type="protein sequence ID" value="STX28446.1"/>
    <property type="molecule type" value="Genomic_DNA"/>
</dbReference>
<name>A0A378I1F9_9GAMM</name>
<proteinExistence type="predicted"/>
<sequence>MLILIRRIGEEIYIDKGRIKITLLHEKDGLIGIGVRAPKNIEVDRKEIFIRKVVAQHSITQEKRDNKKGYKH</sequence>
<dbReference type="SUPFAM" id="SSF117130">
    <property type="entry name" value="CsrA-like"/>
    <property type="match status" value="1"/>
</dbReference>
<organism evidence="2 3">
    <name type="scientific">Legionella beliardensis</name>
    <dbReference type="NCBI Taxonomy" id="91822"/>
    <lineage>
        <taxon>Bacteria</taxon>
        <taxon>Pseudomonadati</taxon>
        <taxon>Pseudomonadota</taxon>
        <taxon>Gammaproteobacteria</taxon>
        <taxon>Legionellales</taxon>
        <taxon>Legionellaceae</taxon>
        <taxon>Legionella</taxon>
    </lineage>
</organism>
<gene>
    <name evidence="2" type="primary">csrA_1</name>
    <name evidence="2" type="ORF">NCTC13315_00976</name>
</gene>
<dbReference type="InterPro" id="IPR036107">
    <property type="entry name" value="CsrA_sf"/>
</dbReference>
<accession>A0A378I1F9</accession>
<evidence type="ECO:0000256" key="1">
    <source>
        <dbReference type="ARBA" id="ARBA00023159"/>
    </source>
</evidence>
<evidence type="ECO:0000313" key="3">
    <source>
        <dbReference type="Proteomes" id="UP000254968"/>
    </source>
</evidence>
<reference evidence="2 3" key="1">
    <citation type="submission" date="2018-06" db="EMBL/GenBank/DDBJ databases">
        <authorList>
            <consortium name="Pathogen Informatics"/>
            <person name="Doyle S."/>
        </authorList>
    </citation>
    <scope>NUCLEOTIDE SEQUENCE [LARGE SCALE GENOMIC DNA]</scope>
    <source>
        <strain evidence="2 3">NCTC13315</strain>
    </source>
</reference>
<keyword evidence="1" id="KW-0010">Activator</keyword>
<dbReference type="Pfam" id="PF02599">
    <property type="entry name" value="CsrA"/>
    <property type="match status" value="1"/>
</dbReference>